<dbReference type="Gene3D" id="1.10.150.240">
    <property type="entry name" value="Putative phosphatase, domain 2"/>
    <property type="match status" value="1"/>
</dbReference>
<dbReference type="InterPro" id="IPR041492">
    <property type="entry name" value="HAD_2"/>
</dbReference>
<dbReference type="SFLD" id="SFLDG01129">
    <property type="entry name" value="C1.5:_HAD__Beta-PGM__Phosphata"/>
    <property type="match status" value="1"/>
</dbReference>
<dbReference type="Pfam" id="PF13419">
    <property type="entry name" value="HAD_2"/>
    <property type="match status" value="1"/>
</dbReference>
<organism evidence="1 2">
    <name type="scientific">Jeotgalibaca ciconiae</name>
    <dbReference type="NCBI Taxonomy" id="2496265"/>
    <lineage>
        <taxon>Bacteria</taxon>
        <taxon>Bacillati</taxon>
        <taxon>Bacillota</taxon>
        <taxon>Bacilli</taxon>
        <taxon>Lactobacillales</taxon>
        <taxon>Carnobacteriaceae</taxon>
        <taxon>Jeotgalibaca</taxon>
    </lineage>
</organism>
<dbReference type="InterPro" id="IPR006439">
    <property type="entry name" value="HAD-SF_hydro_IA"/>
</dbReference>
<gene>
    <name evidence="1" type="ORF">EJN90_09470</name>
</gene>
<dbReference type="EMBL" id="CP034465">
    <property type="protein sequence ID" value="AZP04850.1"/>
    <property type="molecule type" value="Genomic_DNA"/>
</dbReference>
<protein>
    <submittedName>
        <fullName evidence="1">HAD family phosphatase</fullName>
    </submittedName>
</protein>
<dbReference type="KEGG" id="jeh:EJN90_09470"/>
<dbReference type="InterPro" id="IPR023214">
    <property type="entry name" value="HAD_sf"/>
</dbReference>
<evidence type="ECO:0000313" key="1">
    <source>
        <dbReference type="EMBL" id="AZP04850.1"/>
    </source>
</evidence>
<dbReference type="PANTHER" id="PTHR18901">
    <property type="entry name" value="2-DEOXYGLUCOSE-6-PHOSPHATE PHOSPHATASE 2"/>
    <property type="match status" value="1"/>
</dbReference>
<dbReference type="Proteomes" id="UP000273326">
    <property type="component" value="Chromosome"/>
</dbReference>
<dbReference type="PANTHER" id="PTHR18901:SF38">
    <property type="entry name" value="PSEUDOURIDINE-5'-PHOSPHATASE"/>
    <property type="match status" value="1"/>
</dbReference>
<name>A0A3S9HBU6_9LACT</name>
<dbReference type="NCBIfam" id="TIGR01549">
    <property type="entry name" value="HAD-SF-IA-v1"/>
    <property type="match status" value="1"/>
</dbReference>
<dbReference type="OrthoDB" id="9797743at2"/>
<dbReference type="SUPFAM" id="SSF56784">
    <property type="entry name" value="HAD-like"/>
    <property type="match status" value="1"/>
</dbReference>
<dbReference type="SFLD" id="SFLDS00003">
    <property type="entry name" value="Haloacid_Dehalogenase"/>
    <property type="match status" value="1"/>
</dbReference>
<dbReference type="PRINTS" id="PR00413">
    <property type="entry name" value="HADHALOGNASE"/>
</dbReference>
<accession>A0A3S9HBU6</accession>
<dbReference type="Gene3D" id="3.40.50.1000">
    <property type="entry name" value="HAD superfamily/HAD-like"/>
    <property type="match status" value="1"/>
</dbReference>
<keyword evidence="2" id="KW-1185">Reference proteome</keyword>
<dbReference type="NCBIfam" id="TIGR01509">
    <property type="entry name" value="HAD-SF-IA-v3"/>
    <property type="match status" value="1"/>
</dbReference>
<dbReference type="RefSeq" id="WP_126110655.1">
    <property type="nucleotide sequence ID" value="NZ_CP034465.1"/>
</dbReference>
<dbReference type="InterPro" id="IPR036412">
    <property type="entry name" value="HAD-like_sf"/>
</dbReference>
<sequence>MKNQLKLVIFDMDGLMFDTERINYEAWLEAATLHQFPIDEKIHTSMIGIREKDIPTFLEKVYGKEADITGWQKQVIFNQKEYITKNKTVHKKKGLIELLNYLESNEIKMAVASSSSTETIEYYLDLEGIRHYFDCVVSGEEVENGKPAPDIFLKACESMKVPPENAIVLEDSIHGLKAARAAQIHNIFIPDRIQVSDELREISDVIRDDLSEVIAYIENRE</sequence>
<dbReference type="CDD" id="cd07505">
    <property type="entry name" value="HAD_BPGM-like"/>
    <property type="match status" value="1"/>
</dbReference>
<dbReference type="SFLD" id="SFLDG01135">
    <property type="entry name" value="C1.5.6:_HAD__Beta-PGM__Phospha"/>
    <property type="match status" value="1"/>
</dbReference>
<reference evidence="2" key="1">
    <citation type="submission" date="2018-12" db="EMBL/GenBank/DDBJ databases">
        <title>Complete genome sequencing of Jeotgalibaca sp. H21T32.</title>
        <authorList>
            <person name="Bae J.-W."/>
            <person name="Lee S.-Y."/>
        </authorList>
    </citation>
    <scope>NUCLEOTIDE SEQUENCE [LARGE SCALE GENOMIC DNA]</scope>
    <source>
        <strain evidence="2">H21T32</strain>
    </source>
</reference>
<dbReference type="AlphaFoldDB" id="A0A3S9HBU6"/>
<dbReference type="InterPro" id="IPR023198">
    <property type="entry name" value="PGP-like_dom2"/>
</dbReference>
<evidence type="ECO:0000313" key="2">
    <source>
        <dbReference type="Proteomes" id="UP000273326"/>
    </source>
</evidence>
<proteinExistence type="predicted"/>